<organism evidence="1 2">
    <name type="scientific">Chitinophaga niastensis</name>
    <dbReference type="NCBI Taxonomy" id="536980"/>
    <lineage>
        <taxon>Bacteria</taxon>
        <taxon>Pseudomonadati</taxon>
        <taxon>Bacteroidota</taxon>
        <taxon>Chitinophagia</taxon>
        <taxon>Chitinophagales</taxon>
        <taxon>Chitinophagaceae</taxon>
        <taxon>Chitinophaga</taxon>
    </lineage>
</organism>
<evidence type="ECO:0000313" key="1">
    <source>
        <dbReference type="EMBL" id="PSL42837.1"/>
    </source>
</evidence>
<name>A0A2P8H9C7_CHINA</name>
<gene>
    <name evidence="1" type="ORF">CLV51_11053</name>
</gene>
<evidence type="ECO:0000313" key="2">
    <source>
        <dbReference type="Proteomes" id="UP000240971"/>
    </source>
</evidence>
<proteinExistence type="predicted"/>
<dbReference type="AlphaFoldDB" id="A0A2P8H9C7"/>
<comment type="caution">
    <text evidence="1">The sequence shown here is derived from an EMBL/GenBank/DDBJ whole genome shotgun (WGS) entry which is preliminary data.</text>
</comment>
<accession>A0A2P8H9C7</accession>
<sequence>MIKFSNNIPPKIEAVKAYFLHRGISDLEATHFFLFYDSKNWRSKKGCSIRNWKISAHNWIMNMVPTNSRSTLNPAKSNISLYIKIDVICG</sequence>
<protein>
    <submittedName>
        <fullName evidence="1">Uncharacterized protein</fullName>
    </submittedName>
</protein>
<dbReference type="EMBL" id="PYAW01000010">
    <property type="protein sequence ID" value="PSL42837.1"/>
    <property type="molecule type" value="Genomic_DNA"/>
</dbReference>
<keyword evidence="2" id="KW-1185">Reference proteome</keyword>
<dbReference type="Proteomes" id="UP000240971">
    <property type="component" value="Unassembled WGS sequence"/>
</dbReference>
<reference evidence="1 2" key="1">
    <citation type="submission" date="2018-03" db="EMBL/GenBank/DDBJ databases">
        <title>Genomic Encyclopedia of Archaeal and Bacterial Type Strains, Phase II (KMG-II): from individual species to whole genera.</title>
        <authorList>
            <person name="Goeker M."/>
        </authorList>
    </citation>
    <scope>NUCLEOTIDE SEQUENCE [LARGE SCALE GENOMIC DNA]</scope>
    <source>
        <strain evidence="1 2">DSM 24859</strain>
    </source>
</reference>